<feature type="chain" id="PRO_5016832478" description="DUF5683 domain-containing protein" evidence="3">
    <location>
        <begin position="24"/>
        <end position="264"/>
    </location>
</feature>
<feature type="region of interest" description="Disordered" evidence="1">
    <location>
        <begin position="61"/>
        <end position="87"/>
    </location>
</feature>
<evidence type="ECO:0000256" key="1">
    <source>
        <dbReference type="SAM" id="MobiDB-lite"/>
    </source>
</evidence>
<keyword evidence="2" id="KW-1133">Transmembrane helix</keyword>
<feature type="transmembrane region" description="Helical" evidence="2">
    <location>
        <begin position="196"/>
        <end position="216"/>
    </location>
</feature>
<protein>
    <recommendedName>
        <fullName evidence="4">DUF5683 domain-containing protein</fullName>
    </recommendedName>
</protein>
<name>A0A345UHP8_9BACT</name>
<evidence type="ECO:0000256" key="2">
    <source>
        <dbReference type="SAM" id="Phobius"/>
    </source>
</evidence>
<keyword evidence="3" id="KW-0732">Signal</keyword>
<dbReference type="RefSeq" id="WP_114983315.1">
    <property type="nucleotide sequence ID" value="NZ_CP027806.1"/>
</dbReference>
<dbReference type="EMBL" id="CP027806">
    <property type="protein sequence ID" value="AXI99999.1"/>
    <property type="molecule type" value="Genomic_DNA"/>
</dbReference>
<proteinExistence type="predicted"/>
<evidence type="ECO:0000259" key="4">
    <source>
        <dbReference type="Pfam" id="PF18935"/>
    </source>
</evidence>
<dbReference type="Pfam" id="PF18935">
    <property type="entry name" value="DUF5683"/>
    <property type="match status" value="1"/>
</dbReference>
<feature type="compositionally biased region" description="Polar residues" evidence="1">
    <location>
        <begin position="69"/>
        <end position="78"/>
    </location>
</feature>
<keyword evidence="2" id="KW-0472">Membrane</keyword>
<keyword evidence="6" id="KW-1185">Reference proteome</keyword>
<feature type="domain" description="DUF5683" evidence="4">
    <location>
        <begin position="101"/>
        <end position="238"/>
    </location>
</feature>
<feature type="signal peptide" evidence="3">
    <location>
        <begin position="1"/>
        <end position="23"/>
    </location>
</feature>
<sequence>MRYLPALALALMLPLLQHSTATAQSRTAAELPAAQPNSGLVFFGKGDASALGALARYVAEGQHPGPNTGRHTQPSPGQSRPFPSADGLRVLPSTAERDTVPNPRDVMLRSLMLPGWGQYTNREVWKIPIVYGLIGGLGYYAYFADSRYRGYRAAFYNGFEQNTDLRFGPTPSWIPEGATPDFLRSSRDFYRNRRDFLIFTTVLAYGLNVLDAYVFAHMRDFDVSDDLSFHAGPQQPEPYQAAAAQTPVPLPPLSQQLFTLRYRF</sequence>
<evidence type="ECO:0000313" key="6">
    <source>
        <dbReference type="Proteomes" id="UP000254808"/>
    </source>
</evidence>
<dbReference type="OrthoDB" id="9813910at2"/>
<keyword evidence="2" id="KW-0812">Transmembrane</keyword>
<gene>
    <name evidence="5" type="ORF">CYPRO_0716</name>
</gene>
<dbReference type="KEGG" id="cprv:CYPRO_0716"/>
<accession>A0A345UHP8</accession>
<evidence type="ECO:0000256" key="3">
    <source>
        <dbReference type="SAM" id="SignalP"/>
    </source>
</evidence>
<evidence type="ECO:0000313" key="5">
    <source>
        <dbReference type="EMBL" id="AXI99999.1"/>
    </source>
</evidence>
<dbReference type="InterPro" id="IPR043738">
    <property type="entry name" value="DUF5683"/>
</dbReference>
<organism evidence="5 6">
    <name type="scientific">Cyclonatronum proteinivorum</name>
    <dbReference type="NCBI Taxonomy" id="1457365"/>
    <lineage>
        <taxon>Bacteria</taxon>
        <taxon>Pseudomonadati</taxon>
        <taxon>Balneolota</taxon>
        <taxon>Balneolia</taxon>
        <taxon>Balneolales</taxon>
        <taxon>Cyclonatronaceae</taxon>
        <taxon>Cyclonatronum</taxon>
    </lineage>
</organism>
<reference evidence="5 6" key="1">
    <citation type="submission" date="2018-03" db="EMBL/GenBank/DDBJ databases">
        <title>Phenotypic and genomic properties of Cyclonatronum proteinivorum gen. nov., sp. nov., a haloalkaliphilic bacteroidete from soda lakes possessing Na+-translocating rhodopsin.</title>
        <authorList>
            <person name="Toshchakov S.V."/>
            <person name="Korzhenkov A."/>
            <person name="Samarov N.I."/>
            <person name="Kublanov I.V."/>
            <person name="Muntyan M.S."/>
            <person name="Sorokin D.Y."/>
        </authorList>
    </citation>
    <scope>NUCLEOTIDE SEQUENCE [LARGE SCALE GENOMIC DNA]</scope>
    <source>
        <strain evidence="5 6">Omega</strain>
    </source>
</reference>
<dbReference type="Proteomes" id="UP000254808">
    <property type="component" value="Chromosome"/>
</dbReference>
<dbReference type="AlphaFoldDB" id="A0A345UHP8"/>
<feature type="transmembrane region" description="Helical" evidence="2">
    <location>
        <begin position="124"/>
        <end position="142"/>
    </location>
</feature>